<organism evidence="1 2">
    <name type="scientific">Pelomonas dachongensis</name>
    <dbReference type="NCBI Taxonomy" id="3299029"/>
    <lineage>
        <taxon>Bacteria</taxon>
        <taxon>Pseudomonadati</taxon>
        <taxon>Pseudomonadota</taxon>
        <taxon>Betaproteobacteria</taxon>
        <taxon>Burkholderiales</taxon>
        <taxon>Sphaerotilaceae</taxon>
        <taxon>Roseateles</taxon>
    </lineage>
</organism>
<name>A0ABW7EKX9_9BURK</name>
<reference evidence="1 2" key="1">
    <citation type="submission" date="2024-09" db="EMBL/GenBank/DDBJ databases">
        <title>Novel species of the genus Pelomonas and Roseateles isolated from streams.</title>
        <authorList>
            <person name="Lu H."/>
        </authorList>
    </citation>
    <scope>NUCLEOTIDE SEQUENCE [LARGE SCALE GENOMIC DNA]</scope>
    <source>
        <strain evidence="1 2">DC23W</strain>
    </source>
</reference>
<accession>A0ABW7EKX9</accession>
<sequence length="286" mass="30837">MQPFDLPSFAASWWPVFMETVPGSGERITVAIIVREAESGRASVRAAIAPSVYSTLFGASAGKGMLAMATTTIVELQRQLDEGVPVEKLEPPFGGFAFGTEHDGVARDAAELFDVGLRMSSGLGVSGFGAAPARPSASSMAFDEWADNVRAELLTHMATLKFNPQEFRARVKVARKTLQFGFMRGGFVANFGLLRPGSAAADCRALKTKIFDLEAVRREQLLPVNRADVVLGCPGAKALTVHSQREVETFHASWDFLATEARARGVNLVRCESHVEAARHIAMQVA</sequence>
<dbReference type="RefSeq" id="WP_394469897.1">
    <property type="nucleotide sequence ID" value="NZ_JBIGHY010000002.1"/>
</dbReference>
<evidence type="ECO:0000313" key="2">
    <source>
        <dbReference type="Proteomes" id="UP001606300"/>
    </source>
</evidence>
<dbReference type="EMBL" id="JBIGHY010000002">
    <property type="protein sequence ID" value="MFG6413822.1"/>
    <property type="molecule type" value="Genomic_DNA"/>
</dbReference>
<keyword evidence="2" id="KW-1185">Reference proteome</keyword>
<proteinExistence type="predicted"/>
<evidence type="ECO:0000313" key="1">
    <source>
        <dbReference type="EMBL" id="MFG6413822.1"/>
    </source>
</evidence>
<protein>
    <submittedName>
        <fullName evidence="1">Uncharacterized protein</fullName>
    </submittedName>
</protein>
<dbReference type="Proteomes" id="UP001606300">
    <property type="component" value="Unassembled WGS sequence"/>
</dbReference>
<comment type="caution">
    <text evidence="1">The sequence shown here is derived from an EMBL/GenBank/DDBJ whole genome shotgun (WGS) entry which is preliminary data.</text>
</comment>
<gene>
    <name evidence="1" type="ORF">ACG02S_07900</name>
</gene>